<reference evidence="1 2" key="1">
    <citation type="journal article" date="2004" name="Nature">
        <title>Genome evolution in yeasts.</title>
        <authorList>
            <consortium name="Genolevures"/>
            <person name="Dujon B."/>
            <person name="Sherman D."/>
            <person name="Fischer G."/>
            <person name="Durrens P."/>
            <person name="Casaregola S."/>
            <person name="Lafontaine I."/>
            <person name="de Montigny J."/>
            <person name="Marck C."/>
            <person name="Neuveglise C."/>
            <person name="Talla E."/>
            <person name="Goffard N."/>
            <person name="Frangeul L."/>
            <person name="Aigle M."/>
            <person name="Anthouard V."/>
            <person name="Babour A."/>
            <person name="Barbe V."/>
            <person name="Barnay S."/>
            <person name="Blanchin S."/>
            <person name="Beckerich J.M."/>
            <person name="Beyne E."/>
            <person name="Bleykasten C."/>
            <person name="Boisrame A."/>
            <person name="Boyer J."/>
            <person name="Cattolico L."/>
            <person name="Confanioleri F."/>
            <person name="de Daruvar A."/>
            <person name="Despons L."/>
            <person name="Fabre E."/>
            <person name="Fairhead C."/>
            <person name="Ferry-Dumazet H."/>
            <person name="Groppi A."/>
            <person name="Hantraye F."/>
            <person name="Hennequin C."/>
            <person name="Jauniaux N."/>
            <person name="Joyet P."/>
            <person name="Kachouri R."/>
            <person name="Kerrest A."/>
            <person name="Koszul R."/>
            <person name="Lemaire M."/>
            <person name="Lesur I."/>
            <person name="Ma L."/>
            <person name="Muller H."/>
            <person name="Nicaud J.M."/>
            <person name="Nikolski M."/>
            <person name="Oztas S."/>
            <person name="Ozier-Kalogeropoulos O."/>
            <person name="Pellenz S."/>
            <person name="Potier S."/>
            <person name="Richard G.F."/>
            <person name="Straub M.L."/>
            <person name="Suleau A."/>
            <person name="Swennene D."/>
            <person name="Tekaia F."/>
            <person name="Wesolowski-Louvel M."/>
            <person name="Westhof E."/>
            <person name="Wirth B."/>
            <person name="Zeniou-Meyer M."/>
            <person name="Zivanovic I."/>
            <person name="Bolotin-Fukuhara M."/>
            <person name="Thierry A."/>
            <person name="Bouchier C."/>
            <person name="Caudron B."/>
            <person name="Scarpelli C."/>
            <person name="Gaillardin C."/>
            <person name="Weissenbach J."/>
            <person name="Wincker P."/>
            <person name="Souciet J.L."/>
        </authorList>
    </citation>
    <scope>NUCLEOTIDE SEQUENCE [LARGE SCALE GENOMIC DNA]</scope>
    <source>
        <strain evidence="2">ATCC 36239 / CBS 767 / BCRC 21394 / JCM 1990 / NBRC 0083 / IGC 2968</strain>
    </source>
</reference>
<dbReference type="KEGG" id="dha:DEHA2E24354g"/>
<dbReference type="Proteomes" id="UP000000599">
    <property type="component" value="Chromosome E"/>
</dbReference>
<dbReference type="VEuPathDB" id="FungiDB:DEHA2E24354g"/>
<sequence length="104" mass="12028">MLSLFKAYIHIILQRCFLSVTVACQICLSLISQFFVVYCFMHENYSGLLFGVCKLSLRPATAAGSNHSPKDNRKQKAIQLQRRLEVPITKLMKYHVARRIGYQY</sequence>
<dbReference type="InParanoid" id="Q6BN60"/>
<dbReference type="RefSeq" id="XP_460360.1">
    <property type="nucleotide sequence ID" value="XM_460360.1"/>
</dbReference>
<organism evidence="1 2">
    <name type="scientific">Debaryomyces hansenii (strain ATCC 36239 / CBS 767 / BCRC 21394 / JCM 1990 / NBRC 0083 / IGC 2968)</name>
    <name type="common">Yeast</name>
    <name type="synonym">Torulaspora hansenii</name>
    <dbReference type="NCBI Taxonomy" id="284592"/>
    <lineage>
        <taxon>Eukaryota</taxon>
        <taxon>Fungi</taxon>
        <taxon>Dikarya</taxon>
        <taxon>Ascomycota</taxon>
        <taxon>Saccharomycotina</taxon>
        <taxon>Pichiomycetes</taxon>
        <taxon>Debaryomycetaceae</taxon>
        <taxon>Debaryomyces</taxon>
    </lineage>
</organism>
<dbReference type="GeneID" id="2902992"/>
<dbReference type="AlphaFoldDB" id="Q6BN60"/>
<accession>Q6BN60</accession>
<gene>
    <name evidence="1" type="ordered locus">DEHA2E24354g</name>
</gene>
<dbReference type="HOGENOM" id="CLU_2250051_0_0_1"/>
<evidence type="ECO:0000313" key="2">
    <source>
        <dbReference type="Proteomes" id="UP000000599"/>
    </source>
</evidence>
<dbReference type="EMBL" id="CR382137">
    <property type="protein sequence ID" value="CAG88651.1"/>
    <property type="molecule type" value="Genomic_DNA"/>
</dbReference>
<proteinExistence type="predicted"/>
<name>Q6BN60_DEBHA</name>
<protein>
    <submittedName>
        <fullName evidence="1">DEHA2E24354p</fullName>
    </submittedName>
</protein>
<evidence type="ECO:0000313" key="1">
    <source>
        <dbReference type="EMBL" id="CAG88651.1"/>
    </source>
</evidence>
<keyword evidence="2" id="KW-1185">Reference proteome</keyword>